<evidence type="ECO:0000256" key="3">
    <source>
        <dbReference type="ARBA" id="ARBA00022989"/>
    </source>
</evidence>
<protein>
    <submittedName>
        <fullName evidence="6">DUF4870 domain-containing protein</fullName>
    </submittedName>
</protein>
<evidence type="ECO:0000313" key="7">
    <source>
        <dbReference type="Proteomes" id="UP000515977"/>
    </source>
</evidence>
<evidence type="ECO:0000256" key="1">
    <source>
        <dbReference type="ARBA" id="ARBA00004141"/>
    </source>
</evidence>
<feature type="transmembrane region" description="Helical" evidence="5">
    <location>
        <begin position="71"/>
        <end position="101"/>
    </location>
</feature>
<keyword evidence="4 5" id="KW-0472">Membrane</keyword>
<dbReference type="AlphaFoldDB" id="A0A7G9QRW6"/>
<name>A0A7G9QRW6_9GAMM</name>
<comment type="subcellular location">
    <subcellularLocation>
        <location evidence="1">Membrane</location>
        <topology evidence="1">Multi-pass membrane protein</topology>
    </subcellularLocation>
</comment>
<keyword evidence="2 5" id="KW-0812">Transmembrane</keyword>
<dbReference type="InterPro" id="IPR019109">
    <property type="entry name" value="MamF_MmsF"/>
</dbReference>
<evidence type="ECO:0000313" key="6">
    <source>
        <dbReference type="EMBL" id="QNN46091.1"/>
    </source>
</evidence>
<dbReference type="Proteomes" id="UP000515977">
    <property type="component" value="Chromosome"/>
</dbReference>
<keyword evidence="3 5" id="KW-1133">Transmembrane helix</keyword>
<reference evidence="6 7" key="1">
    <citation type="submission" date="2020-08" db="EMBL/GenBank/DDBJ databases">
        <title>Genome sequence of Thermomonas brevis KACC 16975T.</title>
        <authorList>
            <person name="Hyun D.-W."/>
            <person name="Bae J.-W."/>
        </authorList>
    </citation>
    <scope>NUCLEOTIDE SEQUENCE [LARGE SCALE GENOMIC DNA]</scope>
    <source>
        <strain evidence="6 7">KACC 16975</strain>
    </source>
</reference>
<dbReference type="KEGG" id="tbv:H9L17_12995"/>
<keyword evidence="7" id="KW-1185">Reference proteome</keyword>
<evidence type="ECO:0000256" key="4">
    <source>
        <dbReference type="ARBA" id="ARBA00023136"/>
    </source>
</evidence>
<feature type="transmembrane region" description="Helical" evidence="5">
    <location>
        <begin position="26"/>
        <end position="50"/>
    </location>
</feature>
<accession>A0A7G9QRW6</accession>
<organism evidence="6 7">
    <name type="scientific">Thermomonas brevis</name>
    <dbReference type="NCBI Taxonomy" id="215691"/>
    <lineage>
        <taxon>Bacteria</taxon>
        <taxon>Pseudomonadati</taxon>
        <taxon>Pseudomonadota</taxon>
        <taxon>Gammaproteobacteria</taxon>
        <taxon>Lysobacterales</taxon>
        <taxon>Lysobacteraceae</taxon>
        <taxon>Thermomonas</taxon>
    </lineage>
</organism>
<sequence>MDTVQMQTLTSSQNDRLWAASAHGGALLLAFLTSWSAGIAGMLAAGAIYLAKKDDSGFVAEHAREAFNFNLSMFLMACALAIVGAVLVGATILTLGIGAIVTLPAGLVLAVMAAVVAVSWLVCSIVATFKAWNGESYRYPFTLRLLK</sequence>
<dbReference type="RefSeq" id="WP_187569853.1">
    <property type="nucleotide sequence ID" value="NZ_CP060711.1"/>
</dbReference>
<proteinExistence type="predicted"/>
<feature type="transmembrane region" description="Helical" evidence="5">
    <location>
        <begin position="107"/>
        <end position="129"/>
    </location>
</feature>
<evidence type="ECO:0000256" key="5">
    <source>
        <dbReference type="SAM" id="Phobius"/>
    </source>
</evidence>
<gene>
    <name evidence="6" type="ORF">H9L17_12995</name>
</gene>
<dbReference type="Pfam" id="PF09685">
    <property type="entry name" value="MamF_MmsF"/>
    <property type="match status" value="1"/>
</dbReference>
<dbReference type="EMBL" id="CP060711">
    <property type="protein sequence ID" value="QNN46091.1"/>
    <property type="molecule type" value="Genomic_DNA"/>
</dbReference>
<evidence type="ECO:0000256" key="2">
    <source>
        <dbReference type="ARBA" id="ARBA00022692"/>
    </source>
</evidence>